<dbReference type="Proteomes" id="UP000186769">
    <property type="component" value="Unassembled WGS sequence"/>
</dbReference>
<evidence type="ECO:0000313" key="1">
    <source>
        <dbReference type="EMBL" id="OLO76945.1"/>
    </source>
</evidence>
<dbReference type="AlphaFoldDB" id="A0A1Q8X9D5"/>
<proteinExistence type="predicted"/>
<protein>
    <submittedName>
        <fullName evidence="1">Uncharacterized protein</fullName>
    </submittedName>
</protein>
<name>A0A1Q8X9D5_9ACTO</name>
<gene>
    <name evidence="1" type="ORF">BKH15_06900</name>
</gene>
<dbReference type="EMBL" id="MSKW01000013">
    <property type="protein sequence ID" value="OLO76945.1"/>
    <property type="molecule type" value="Genomic_DNA"/>
</dbReference>
<evidence type="ECO:0000313" key="2">
    <source>
        <dbReference type="Proteomes" id="UP000186769"/>
    </source>
</evidence>
<reference evidence="1 2" key="1">
    <citation type="submission" date="2016-12" db="EMBL/GenBank/DDBJ databases">
        <title>Genomic comparison of strains in the 'Actinomyces naeslundii' group.</title>
        <authorList>
            <person name="Mughal S.R."/>
            <person name="Do T."/>
            <person name="Gilbert S.C."/>
            <person name="Witherden E.A."/>
            <person name="Didelot X."/>
            <person name="Beighton D."/>
        </authorList>
    </citation>
    <scope>NUCLEOTIDE SEQUENCE [LARGE SCALE GENOMIC DNA]</scope>
    <source>
        <strain evidence="1 2">G53E</strain>
    </source>
</reference>
<organism evidence="1 2">
    <name type="scientific">Actinomyces oris</name>
    <dbReference type="NCBI Taxonomy" id="544580"/>
    <lineage>
        <taxon>Bacteria</taxon>
        <taxon>Bacillati</taxon>
        <taxon>Actinomycetota</taxon>
        <taxon>Actinomycetes</taxon>
        <taxon>Actinomycetales</taxon>
        <taxon>Actinomycetaceae</taxon>
        <taxon>Actinomyces</taxon>
    </lineage>
</organism>
<accession>A0A1Q8X9D5</accession>
<comment type="caution">
    <text evidence="1">The sequence shown here is derived from an EMBL/GenBank/DDBJ whole genome shotgun (WGS) entry which is preliminary data.</text>
</comment>
<sequence>MAASPNIANAVCLVSVDGRRVFVSEFRYAWAGHGGWKSAYVFPGDVTSTFSFDGVDGKGEAKVDAGSRSDVGTTVYTCGDKQLILAVSDGSAMRGGLKANLVNLTQSTLPWLCGSSPIPGLGKTMEEYRPQFLKTPSPSADGAADIS</sequence>